<evidence type="ECO:0000259" key="2">
    <source>
        <dbReference type="Pfam" id="PF20684"/>
    </source>
</evidence>
<dbReference type="Proteomes" id="UP001152607">
    <property type="component" value="Unassembled WGS sequence"/>
</dbReference>
<dbReference type="PANTHER" id="PTHR38794">
    <property type="entry name" value="INTEGRAL MEMBRANE PROTEIN"/>
    <property type="match status" value="1"/>
</dbReference>
<keyword evidence="1" id="KW-0812">Transmembrane</keyword>
<dbReference type="OrthoDB" id="3918601at2759"/>
<dbReference type="PANTHER" id="PTHR38794:SF1">
    <property type="entry name" value="INTEGRAL MEMBRANE PROTEIN"/>
    <property type="match status" value="1"/>
</dbReference>
<feature type="transmembrane region" description="Helical" evidence="1">
    <location>
        <begin position="48"/>
        <end position="73"/>
    </location>
</feature>
<keyword evidence="1" id="KW-0472">Membrane</keyword>
<feature type="transmembrane region" description="Helical" evidence="1">
    <location>
        <begin position="203"/>
        <end position="225"/>
    </location>
</feature>
<sequence length="331" mass="36062">MDQVVISPTNRSPVIDIANWLCLVMAALAVVTHAGIKIYGSKSLDLETILVSVALVFAIGQSAAVSVQTANGYGTPQNDLTDSQRDTILKGNYAATILFFCSIAFSKFVISTFISSLTPKKVHRRINQGFFAFTGLWLLTAVLVSAFRCAPPDPWRNITSLKCIDYLAWWYGVTVLNIVSEVALVGLEIGVIMPLQMARQRKAFITSLFALRLIVTVAAAVQLYFYHKDHTGELSGDFSLGYWRSAVCTQVVQCLAIFTTSLPYAKTIMDNLDSGLMGVKLGGETKGSGYGSGRTYELLDISRSAKPSSRVDGGSVIRTTKTYTVETHDVK</sequence>
<dbReference type="EMBL" id="CAOQHR010000003">
    <property type="protein sequence ID" value="CAI6332616.1"/>
    <property type="molecule type" value="Genomic_DNA"/>
</dbReference>
<comment type="caution">
    <text evidence="3">The sequence shown here is derived from an EMBL/GenBank/DDBJ whole genome shotgun (WGS) entry which is preliminary data.</text>
</comment>
<feature type="transmembrane region" description="Helical" evidence="1">
    <location>
        <begin position="129"/>
        <end position="148"/>
    </location>
</feature>
<proteinExistence type="predicted"/>
<evidence type="ECO:0000256" key="1">
    <source>
        <dbReference type="SAM" id="Phobius"/>
    </source>
</evidence>
<name>A0A9W4XPH0_9PLEO</name>
<evidence type="ECO:0000313" key="4">
    <source>
        <dbReference type="Proteomes" id="UP001152607"/>
    </source>
</evidence>
<accession>A0A9W4XPH0</accession>
<organism evidence="3 4">
    <name type="scientific">Periconia digitata</name>
    <dbReference type="NCBI Taxonomy" id="1303443"/>
    <lineage>
        <taxon>Eukaryota</taxon>
        <taxon>Fungi</taxon>
        <taxon>Dikarya</taxon>
        <taxon>Ascomycota</taxon>
        <taxon>Pezizomycotina</taxon>
        <taxon>Dothideomycetes</taxon>
        <taxon>Pleosporomycetidae</taxon>
        <taxon>Pleosporales</taxon>
        <taxon>Massarineae</taxon>
        <taxon>Periconiaceae</taxon>
        <taxon>Periconia</taxon>
    </lineage>
</organism>
<dbReference type="InterPro" id="IPR049326">
    <property type="entry name" value="Rhodopsin_dom_fungi"/>
</dbReference>
<keyword evidence="4" id="KW-1185">Reference proteome</keyword>
<feature type="transmembrane region" description="Helical" evidence="1">
    <location>
        <begin position="93"/>
        <end position="117"/>
    </location>
</feature>
<feature type="transmembrane region" description="Helical" evidence="1">
    <location>
        <begin position="168"/>
        <end position="191"/>
    </location>
</feature>
<dbReference type="Pfam" id="PF20684">
    <property type="entry name" value="Fung_rhodopsin"/>
    <property type="match status" value="1"/>
</dbReference>
<protein>
    <recommendedName>
        <fullName evidence="2">Rhodopsin domain-containing protein</fullName>
    </recommendedName>
</protein>
<keyword evidence="1" id="KW-1133">Transmembrane helix</keyword>
<dbReference type="AlphaFoldDB" id="A0A9W4XPH0"/>
<evidence type="ECO:0000313" key="3">
    <source>
        <dbReference type="EMBL" id="CAI6332616.1"/>
    </source>
</evidence>
<gene>
    <name evidence="3" type="ORF">PDIGIT_LOCUS5642</name>
</gene>
<reference evidence="3" key="1">
    <citation type="submission" date="2023-01" db="EMBL/GenBank/DDBJ databases">
        <authorList>
            <person name="Van Ghelder C."/>
            <person name="Rancurel C."/>
        </authorList>
    </citation>
    <scope>NUCLEOTIDE SEQUENCE</scope>
    <source>
        <strain evidence="3">CNCM I-4278</strain>
    </source>
</reference>
<feature type="transmembrane region" description="Helical" evidence="1">
    <location>
        <begin position="17"/>
        <end position="36"/>
    </location>
</feature>
<feature type="domain" description="Rhodopsin" evidence="2">
    <location>
        <begin position="37"/>
        <end position="269"/>
    </location>
</feature>